<organism evidence="2">
    <name type="scientific">Diabrotica virgifera virgifera</name>
    <name type="common">western corn rootworm</name>
    <dbReference type="NCBI Taxonomy" id="50390"/>
    <lineage>
        <taxon>Eukaryota</taxon>
        <taxon>Metazoa</taxon>
        <taxon>Ecdysozoa</taxon>
        <taxon>Arthropoda</taxon>
        <taxon>Hexapoda</taxon>
        <taxon>Insecta</taxon>
        <taxon>Pterygota</taxon>
        <taxon>Neoptera</taxon>
        <taxon>Endopterygota</taxon>
        <taxon>Coleoptera</taxon>
        <taxon>Polyphaga</taxon>
        <taxon>Cucujiformia</taxon>
        <taxon>Chrysomeloidea</taxon>
        <taxon>Chrysomelidae</taxon>
        <taxon>Galerucinae</taxon>
        <taxon>Diabroticina</taxon>
        <taxon>Diabroticites</taxon>
        <taxon>Diabrotica</taxon>
    </lineage>
</organism>
<evidence type="ECO:0000256" key="1">
    <source>
        <dbReference type="SAM" id="MobiDB-lite"/>
    </source>
</evidence>
<name>A0A6P7F6Z1_DIAVI</name>
<dbReference type="AlphaFoldDB" id="A0A6P7F6Z1"/>
<dbReference type="RefSeq" id="XP_028131256.1">
    <property type="nucleotide sequence ID" value="XM_028275455.1"/>
</dbReference>
<dbReference type="InParanoid" id="A0A6P7F6Z1"/>
<feature type="compositionally biased region" description="Basic and acidic residues" evidence="1">
    <location>
        <begin position="90"/>
        <end position="102"/>
    </location>
</feature>
<gene>
    <name evidence="2" type="primary">LOC114326966</name>
</gene>
<feature type="compositionally biased region" description="Polar residues" evidence="1">
    <location>
        <begin position="52"/>
        <end position="64"/>
    </location>
</feature>
<proteinExistence type="predicted"/>
<feature type="compositionally biased region" description="Polar residues" evidence="1">
    <location>
        <begin position="28"/>
        <end position="42"/>
    </location>
</feature>
<feature type="region of interest" description="Disordered" evidence="1">
    <location>
        <begin position="1"/>
        <end position="123"/>
    </location>
</feature>
<feature type="compositionally biased region" description="Low complexity" evidence="1">
    <location>
        <begin position="107"/>
        <end position="116"/>
    </location>
</feature>
<feature type="compositionally biased region" description="Polar residues" evidence="1">
    <location>
        <begin position="73"/>
        <end position="89"/>
    </location>
</feature>
<sequence length="154" mass="16240">MGNCCSGDLDSTYDGPTRSTRSSSPPSNVITTPPTLNLSNNRAPIRSKSASEKASISGKASTDRASIPPKAITDNTTRTPGCGATTSSKTNRERSRTKRDNSKIPASSRGHSSSSRTTNQHSKKKSLCAGFSDNACIVCLHCGIEAVFRLCGIF</sequence>
<reference evidence="2" key="1">
    <citation type="submission" date="2025-08" db="UniProtKB">
        <authorList>
            <consortium name="RefSeq"/>
        </authorList>
    </citation>
    <scope>IDENTIFICATION</scope>
    <source>
        <tissue evidence="2">Whole insect</tissue>
    </source>
</reference>
<feature type="compositionally biased region" description="Low complexity" evidence="1">
    <location>
        <begin position="16"/>
        <end position="27"/>
    </location>
</feature>
<evidence type="ECO:0000313" key="2">
    <source>
        <dbReference type="RefSeq" id="XP_028131256.1"/>
    </source>
</evidence>
<protein>
    <submittedName>
        <fullName evidence="2">Uncharacterized protein LOC114326966</fullName>
    </submittedName>
</protein>
<accession>A0A6P7F6Z1</accession>